<comment type="caution">
    <text evidence="3">The sequence shown here is derived from an EMBL/GenBank/DDBJ whole genome shotgun (WGS) entry which is preliminary data.</text>
</comment>
<keyword evidence="4" id="KW-1185">Reference proteome</keyword>
<dbReference type="EMBL" id="SGPM01000029">
    <property type="protein sequence ID" value="THH32109.1"/>
    <property type="molecule type" value="Genomic_DNA"/>
</dbReference>
<dbReference type="InterPro" id="IPR052953">
    <property type="entry name" value="Ser-rich/MCO-related"/>
</dbReference>
<dbReference type="Proteomes" id="UP000308730">
    <property type="component" value="Unassembled WGS sequence"/>
</dbReference>
<evidence type="ECO:0000256" key="1">
    <source>
        <dbReference type="SAM" id="SignalP"/>
    </source>
</evidence>
<protein>
    <recommendedName>
        <fullName evidence="2">Phytocyanin domain-containing protein</fullName>
    </recommendedName>
</protein>
<dbReference type="InterPro" id="IPR003245">
    <property type="entry name" value="Phytocyanin_dom"/>
</dbReference>
<name>A0A4S4MZX3_9APHY</name>
<evidence type="ECO:0000313" key="3">
    <source>
        <dbReference type="EMBL" id="THH32109.1"/>
    </source>
</evidence>
<feature type="signal peptide" evidence="1">
    <location>
        <begin position="1"/>
        <end position="20"/>
    </location>
</feature>
<dbReference type="InterPro" id="IPR008972">
    <property type="entry name" value="Cupredoxin"/>
</dbReference>
<evidence type="ECO:0000259" key="2">
    <source>
        <dbReference type="Pfam" id="PF02298"/>
    </source>
</evidence>
<dbReference type="AlphaFoldDB" id="A0A4S4MZX3"/>
<feature type="chain" id="PRO_5020566433" description="Phytocyanin domain-containing protein" evidence="1">
    <location>
        <begin position="21"/>
        <end position="455"/>
    </location>
</feature>
<organism evidence="3 4">
    <name type="scientific">Antrodiella citrinella</name>
    <dbReference type="NCBI Taxonomy" id="2447956"/>
    <lineage>
        <taxon>Eukaryota</taxon>
        <taxon>Fungi</taxon>
        <taxon>Dikarya</taxon>
        <taxon>Basidiomycota</taxon>
        <taxon>Agaricomycotina</taxon>
        <taxon>Agaricomycetes</taxon>
        <taxon>Polyporales</taxon>
        <taxon>Steccherinaceae</taxon>
        <taxon>Antrodiella</taxon>
    </lineage>
</organism>
<dbReference type="SUPFAM" id="SSF49503">
    <property type="entry name" value="Cupredoxins"/>
    <property type="match status" value="1"/>
</dbReference>
<proteinExistence type="predicted"/>
<dbReference type="Pfam" id="PF02298">
    <property type="entry name" value="Cu_bind_like"/>
    <property type="match status" value="1"/>
</dbReference>
<sequence>MVFVAPFIGAVTLLASFAAGLPRPDSAVGDEVAVSAPNGVILSDTPTPSASDASWSTTQAWYSAATTAPAYGDSYASSAAPAYSSAPPAYSSAATWSPSAASYSAAATWSPSSAAYSAAATWSPSSAAYSASATYGSGSSNWSNQDGYNSCVQQCVASFGAPSAMYTPPPTPPTSTYGSNDSGSSAGATHTVIVAPTQGVLRYVPFAVNASVGDTVRYIWGANNHTVTKSSQLEICNKTSDAPFASGEQNITFTFDQIVNDTSPTFFYCGTPGHCEKGMFGIINPPNVANNGVSTSVASQMSNLTASNPSLSAMNSYVATQTTGNLQASTWGETIDLAGMPDWASPYVAENVLYARTFMAQNPDVINPDGSINMNTNAPLMFPTDLSGAAAVAASSSGALVAPAATSAVSAVSAPSTTPSSAAGAASNSTSGAGKTVISGGVFAVAAIVASLLAL</sequence>
<reference evidence="3 4" key="1">
    <citation type="submission" date="2019-02" db="EMBL/GenBank/DDBJ databases">
        <title>Genome sequencing of the rare red list fungi Antrodiella citrinella (Flaviporus citrinellus).</title>
        <authorList>
            <person name="Buettner E."/>
            <person name="Kellner H."/>
        </authorList>
    </citation>
    <scope>NUCLEOTIDE SEQUENCE [LARGE SCALE GENOMIC DNA]</scope>
    <source>
        <strain evidence="3 4">DSM 108506</strain>
    </source>
</reference>
<dbReference type="PANTHER" id="PTHR34883">
    <property type="entry name" value="SERINE-RICH PROTEIN, PUTATIVE-RELATED-RELATED"/>
    <property type="match status" value="1"/>
</dbReference>
<dbReference type="GO" id="GO:0009055">
    <property type="term" value="F:electron transfer activity"/>
    <property type="evidence" value="ECO:0007669"/>
    <property type="project" value="InterPro"/>
</dbReference>
<gene>
    <name evidence="3" type="ORF">EUX98_g2068</name>
</gene>
<feature type="domain" description="Phytocyanin" evidence="2">
    <location>
        <begin position="211"/>
        <end position="279"/>
    </location>
</feature>
<dbReference type="PANTHER" id="PTHR34883:SF15">
    <property type="entry name" value="EXTRACELLULAR SERINE-RICH PROTEIN"/>
    <property type="match status" value="1"/>
</dbReference>
<evidence type="ECO:0000313" key="4">
    <source>
        <dbReference type="Proteomes" id="UP000308730"/>
    </source>
</evidence>
<accession>A0A4S4MZX3</accession>
<dbReference type="OrthoDB" id="1921208at2759"/>
<keyword evidence="1" id="KW-0732">Signal</keyword>
<dbReference type="CDD" id="cd00920">
    <property type="entry name" value="Cupredoxin"/>
    <property type="match status" value="1"/>
</dbReference>
<dbReference type="Gene3D" id="2.60.40.420">
    <property type="entry name" value="Cupredoxins - blue copper proteins"/>
    <property type="match status" value="1"/>
</dbReference>